<dbReference type="SUPFAM" id="SSF47413">
    <property type="entry name" value="lambda repressor-like DNA-binding domains"/>
    <property type="match status" value="1"/>
</dbReference>
<name>A0ABT9G3G7_LEPDI</name>
<protein>
    <submittedName>
        <fullName evidence="5">LacI family DNA-binding transcriptional regulator</fullName>
    </submittedName>
</protein>
<keyword evidence="1" id="KW-0805">Transcription regulation</keyword>
<keyword evidence="3" id="KW-0804">Transcription</keyword>
<proteinExistence type="predicted"/>
<dbReference type="Pfam" id="PF13407">
    <property type="entry name" value="Peripla_BP_4"/>
    <property type="match status" value="1"/>
</dbReference>
<dbReference type="PANTHER" id="PTHR30146">
    <property type="entry name" value="LACI-RELATED TRANSCRIPTIONAL REPRESSOR"/>
    <property type="match status" value="1"/>
</dbReference>
<evidence type="ECO:0000313" key="5">
    <source>
        <dbReference type="EMBL" id="MDP4301013.1"/>
    </source>
</evidence>
<comment type="caution">
    <text evidence="5">The sequence shown here is derived from an EMBL/GenBank/DDBJ whole genome shotgun (WGS) entry which is preliminary data.</text>
</comment>
<dbReference type="SUPFAM" id="SSF53822">
    <property type="entry name" value="Periplasmic binding protein-like I"/>
    <property type="match status" value="1"/>
</dbReference>
<dbReference type="PROSITE" id="PS50932">
    <property type="entry name" value="HTH_LACI_2"/>
    <property type="match status" value="1"/>
</dbReference>
<dbReference type="GO" id="GO:0003677">
    <property type="term" value="F:DNA binding"/>
    <property type="evidence" value="ECO:0007669"/>
    <property type="project" value="UniProtKB-KW"/>
</dbReference>
<feature type="domain" description="HTH lacI-type" evidence="4">
    <location>
        <begin position="5"/>
        <end position="47"/>
    </location>
</feature>
<evidence type="ECO:0000259" key="4">
    <source>
        <dbReference type="PROSITE" id="PS50932"/>
    </source>
</evidence>
<dbReference type="PROSITE" id="PS00356">
    <property type="entry name" value="HTH_LACI_1"/>
    <property type="match status" value="1"/>
</dbReference>
<dbReference type="Gene3D" id="1.10.260.40">
    <property type="entry name" value="lambda repressor-like DNA-binding domains"/>
    <property type="match status" value="1"/>
</dbReference>
<keyword evidence="6" id="KW-1185">Reference proteome</keyword>
<evidence type="ECO:0000256" key="1">
    <source>
        <dbReference type="ARBA" id="ARBA00023015"/>
    </source>
</evidence>
<dbReference type="CDD" id="cd06307">
    <property type="entry name" value="PBP1_sugar_binding"/>
    <property type="match status" value="1"/>
</dbReference>
<dbReference type="Pfam" id="PF00356">
    <property type="entry name" value="LacI"/>
    <property type="match status" value="1"/>
</dbReference>
<accession>A0ABT9G3G7</accession>
<dbReference type="InterPro" id="IPR010982">
    <property type="entry name" value="Lambda_DNA-bd_dom_sf"/>
</dbReference>
<dbReference type="RefSeq" id="WP_305749559.1">
    <property type="nucleotide sequence ID" value="NZ_JAUZEE010000004.1"/>
</dbReference>
<dbReference type="SMART" id="SM00354">
    <property type="entry name" value="HTH_LACI"/>
    <property type="match status" value="1"/>
</dbReference>
<gene>
    <name evidence="5" type="ORF">Q8X39_10235</name>
</gene>
<dbReference type="EMBL" id="JAUZEE010000004">
    <property type="protein sequence ID" value="MDP4301013.1"/>
    <property type="molecule type" value="Genomic_DNA"/>
</dbReference>
<dbReference type="InterPro" id="IPR000843">
    <property type="entry name" value="HTH_LacI"/>
</dbReference>
<dbReference type="PRINTS" id="PR00036">
    <property type="entry name" value="HTHLACI"/>
</dbReference>
<evidence type="ECO:0000256" key="3">
    <source>
        <dbReference type="ARBA" id="ARBA00023163"/>
    </source>
</evidence>
<dbReference type="Gene3D" id="3.40.50.2300">
    <property type="match status" value="1"/>
</dbReference>
<dbReference type="InterPro" id="IPR028082">
    <property type="entry name" value="Peripla_BP_I"/>
</dbReference>
<sequence>MTGRATLNDVAAAAGVSSATVDRVLNSRLPVKEATALRVIEAAERLGHHGARLMRERLREHTELRSLGFCLQKRHAAFYRAFADDLNAAVAAPGQPRAVSVIEYIDALEPGEIARRILAVGREVDALALVAIEHPHVTEAVRTLHAEGRPCWTLLSDLSVPERAGYVGVDGRKSGRTAAWTISRLARAPGPVAVFVGSYRYLGQEACEMSFRAYLREHAPQFRVLDTLVNLEDDQMAYEATLDLLRREPGLVGLYAAGGGVAGMIRALREEASLRPPGATAPRPHIVTVCNELTPEHRAGLVDGLVDLVLGTPTPRIARTVVAAMHAAIDRRGTPAAANHPLAVQMSLPADLYVAENL</sequence>
<organism evidence="5 6">
    <name type="scientific">Leptothrix discophora</name>
    <dbReference type="NCBI Taxonomy" id="89"/>
    <lineage>
        <taxon>Bacteria</taxon>
        <taxon>Pseudomonadati</taxon>
        <taxon>Pseudomonadota</taxon>
        <taxon>Betaproteobacteria</taxon>
        <taxon>Burkholderiales</taxon>
        <taxon>Sphaerotilaceae</taxon>
        <taxon>Leptothrix</taxon>
    </lineage>
</organism>
<dbReference type="PANTHER" id="PTHR30146:SF152">
    <property type="entry name" value="TRANSCRIPTIONAL REGULATORY PROTEIN"/>
    <property type="match status" value="1"/>
</dbReference>
<evidence type="ECO:0000313" key="6">
    <source>
        <dbReference type="Proteomes" id="UP001235760"/>
    </source>
</evidence>
<dbReference type="Proteomes" id="UP001235760">
    <property type="component" value="Unassembled WGS sequence"/>
</dbReference>
<reference evidence="5 6" key="1">
    <citation type="submission" date="2023-08" db="EMBL/GenBank/DDBJ databases">
        <authorList>
            <person name="Roldan D.M."/>
            <person name="Menes R.J."/>
        </authorList>
    </citation>
    <scope>NUCLEOTIDE SEQUENCE [LARGE SCALE GENOMIC DNA]</scope>
    <source>
        <strain evidence="5 6">CCM 2812</strain>
    </source>
</reference>
<keyword evidence="2 5" id="KW-0238">DNA-binding</keyword>
<dbReference type="InterPro" id="IPR025997">
    <property type="entry name" value="SBP_2_dom"/>
</dbReference>
<evidence type="ECO:0000256" key="2">
    <source>
        <dbReference type="ARBA" id="ARBA00023125"/>
    </source>
</evidence>